<dbReference type="KEGG" id="sfm:108927770"/>
<reference evidence="7" key="3">
    <citation type="submission" date="2025-09" db="UniProtKB">
        <authorList>
            <consortium name="Ensembl"/>
        </authorList>
    </citation>
    <scope>IDENTIFICATION</scope>
</reference>
<dbReference type="GO" id="GO:0042470">
    <property type="term" value="C:melanosome"/>
    <property type="evidence" value="ECO:0007669"/>
    <property type="project" value="UniProtKB-SubCell"/>
</dbReference>
<dbReference type="GO" id="GO:0031623">
    <property type="term" value="P:receptor internalization"/>
    <property type="evidence" value="ECO:0007669"/>
    <property type="project" value="UniProtKB-UniRule"/>
</dbReference>
<dbReference type="SUPFAM" id="SSF47672">
    <property type="entry name" value="Transferrin receptor-like dimerisation domain"/>
    <property type="match status" value="1"/>
</dbReference>
<evidence type="ECO:0000313" key="8">
    <source>
        <dbReference type="Proteomes" id="UP000694397"/>
    </source>
</evidence>
<evidence type="ECO:0000259" key="5">
    <source>
        <dbReference type="Pfam" id="PF04253"/>
    </source>
</evidence>
<dbReference type="GO" id="GO:0006879">
    <property type="term" value="P:intracellular iron ion homeostasis"/>
    <property type="evidence" value="ECO:0007669"/>
    <property type="project" value="UniProtKB-UniRule"/>
</dbReference>
<comment type="PTM">
    <text evidence="2">Stearoylated.</text>
</comment>
<dbReference type="Pfam" id="PF04253">
    <property type="entry name" value="TFR_dimer"/>
    <property type="match status" value="1"/>
</dbReference>
<name>A0A8C9RI34_SCLFO</name>
<dbReference type="OrthoDB" id="5841748at2759"/>
<dbReference type="FunFam" id="1.20.930.40:FF:000002">
    <property type="entry name" value="Transferrin receptor protein 1"/>
    <property type="match status" value="1"/>
</dbReference>
<accession>A0A8C9RI34</accession>
<keyword evidence="2" id="KW-0472">Membrane</keyword>
<dbReference type="GO" id="GO:0033572">
    <property type="term" value="P:transferrin transport"/>
    <property type="evidence" value="ECO:0007669"/>
    <property type="project" value="UniProtKB-UniRule"/>
</dbReference>
<keyword evidence="8" id="KW-1185">Reference proteome</keyword>
<evidence type="ECO:0000259" key="6">
    <source>
        <dbReference type="Pfam" id="PF04389"/>
    </source>
</evidence>
<dbReference type="FunFam" id="3.40.630.10:FF:000065">
    <property type="entry name" value="Transferrin receptor 1b"/>
    <property type="match status" value="1"/>
</dbReference>
<keyword evidence="2" id="KW-0564">Palmitate</keyword>
<dbReference type="RefSeq" id="XP_018596821.1">
    <property type="nucleotide sequence ID" value="XM_018741305.2"/>
</dbReference>
<dbReference type="Ensembl" id="ENSSFOT00015012982.2">
    <property type="protein sequence ID" value="ENSSFOP00015012820.1"/>
    <property type="gene ID" value="ENSSFOG00015008261.2"/>
</dbReference>
<dbReference type="SUPFAM" id="SSF53187">
    <property type="entry name" value="Zn-dependent exopeptidases"/>
    <property type="match status" value="1"/>
</dbReference>
<dbReference type="PANTHER" id="PTHR10404:SF26">
    <property type="entry name" value="TRANSFERRIN RECEPTOR PROTEIN 1"/>
    <property type="match status" value="1"/>
</dbReference>
<sequence length="775" mass="85829">MDQATSAISNIFSGETRFYTRFDAAQSEEGDHSQVEMKNSSDTEDELGVSVGEHPQDTYDSRQRCSLKCAFFLAFCTLFVFVMGYLLGYVTSPKPAVMEPTRSPEIDDEMLFEPEPTLDWVGVQKLLGQKLSAASFENCLREFSSQSHEAGSKGDEELAAQILSEFLNLGMNPWTDEHYVKLQVPSSVKPNKVLFGTQEIGTPQGYLAYSSTGLIKGRVVYAHYSQPDDLELLLNMKIKLTGAIVLARAGKISFAEKVANAARFGAAAVLIYPDPVDVVCNSDCELFGHVHLGSGDPYTPGFPSFNHTQFPPAQSSSLPDILAQTITPAMAAQLFGKMGGPSVPRSWVETGLNRVSPIKLGSEKDVITVEVNNVLVEKRIHNVFGVIKGFMDPDRYVVIGAQRDSWGPGYAKSTVGTCVLMELARAITEMLKRDDFRPRRSIIFASWSAGEYGSVGATEWLEGYLSSLSMKAFVYISLDGVVTGSQTFKAAASPLLYKLIRETMMEVKSTVFSNDTSKTLYDEFAGSNWEQSVIVPMKMDDSAYPFLTFSGIPSVSFSFTSLKHGSNYPYFCTLLDDKDHLDFATRHLTADVAVAATRLAGHMALRLVHDYLLRLDVDKYKSLLRSHVSQIMHLSTQLKQSGLVTADQPEVLSTQWITSAFGSFSRAASSLTTTIQNSDLSDTELCRIINDRIMRVEHNFLSPYVSPKDVPFRHIFFGTGTHTLQALADHLEALRKRTLDSDWNLFRNQFALITWTVQGCANNLVGNVWDLDNEI</sequence>
<evidence type="ECO:0000259" key="4">
    <source>
        <dbReference type="Pfam" id="PF02225"/>
    </source>
</evidence>
<proteinExistence type="inferred from homology"/>
<keyword evidence="2" id="KW-1133">Transmembrane helix</keyword>
<feature type="domain" description="Peptidase M28" evidence="6">
    <location>
        <begin position="382"/>
        <end position="591"/>
    </location>
</feature>
<evidence type="ECO:0000256" key="1">
    <source>
        <dbReference type="ARBA" id="ARBA00005634"/>
    </source>
</evidence>
<dbReference type="InterPro" id="IPR007484">
    <property type="entry name" value="Peptidase_M28"/>
</dbReference>
<keyword evidence="2" id="KW-0812">Transmembrane</keyword>
<comment type="subcellular location">
    <subcellularLocation>
        <location evidence="2">Cell membrane</location>
        <topology evidence="2">Single-pass type II membrane protein</topology>
    </subcellularLocation>
    <subcellularLocation>
        <location evidence="2">Melanosome</location>
    </subcellularLocation>
</comment>
<keyword evidence="2" id="KW-0449">Lipoprotein</keyword>
<gene>
    <name evidence="7" type="primary">LOC108927770</name>
</gene>
<dbReference type="AlphaFoldDB" id="A0A8C9RI34"/>
<feature type="transmembrane region" description="Helical" evidence="2">
    <location>
        <begin position="69"/>
        <end position="90"/>
    </location>
</feature>
<feature type="domain" description="PA" evidence="4">
    <location>
        <begin position="216"/>
        <end position="277"/>
    </location>
</feature>
<dbReference type="Pfam" id="PF04389">
    <property type="entry name" value="Peptidase_M28"/>
    <property type="match status" value="1"/>
</dbReference>
<dbReference type="CDD" id="cd09848">
    <property type="entry name" value="M28_TfR"/>
    <property type="match status" value="1"/>
</dbReference>
<comment type="subunit">
    <text evidence="2">Homodimer; disulfide-linked.</text>
</comment>
<comment type="similarity">
    <text evidence="1 2">Belongs to the peptidase M28 family. M28B subfamily.</text>
</comment>
<dbReference type="InterPro" id="IPR036757">
    <property type="entry name" value="TFR-like_dimer_dom_sf"/>
</dbReference>
<dbReference type="Pfam" id="PF02225">
    <property type="entry name" value="PA"/>
    <property type="match status" value="1"/>
</dbReference>
<feature type="domain" description="Transferrin receptor-like dimerisation" evidence="5">
    <location>
        <begin position="653"/>
        <end position="764"/>
    </location>
</feature>
<dbReference type="SUPFAM" id="SSF52025">
    <property type="entry name" value="PA domain"/>
    <property type="match status" value="1"/>
</dbReference>
<keyword evidence="2" id="KW-0254">Endocytosis</keyword>
<dbReference type="GeneID" id="108927770"/>
<feature type="region of interest" description="Disordered" evidence="3">
    <location>
        <begin position="25"/>
        <end position="55"/>
    </location>
</feature>
<dbReference type="Proteomes" id="UP000694397">
    <property type="component" value="Chromosome 19"/>
</dbReference>
<dbReference type="InterPro" id="IPR046450">
    <property type="entry name" value="PA_dom_sf"/>
</dbReference>
<dbReference type="Gene3D" id="1.20.930.40">
    <property type="entry name" value="Transferrin receptor-like, dimerisation domain"/>
    <property type="match status" value="1"/>
</dbReference>
<protein>
    <recommendedName>
        <fullName evidence="2">Transferrin receptor protein 1</fullName>
    </recommendedName>
</protein>
<reference evidence="7 8" key="1">
    <citation type="submission" date="2019-04" db="EMBL/GenBank/DDBJ databases">
        <authorList>
            <consortium name="Wellcome Sanger Institute Data Sharing"/>
        </authorList>
    </citation>
    <scope>NUCLEOTIDE SEQUENCE [LARGE SCALE GENOMIC DNA]</scope>
</reference>
<dbReference type="InterPro" id="IPR039373">
    <property type="entry name" value="Peptidase_M28B"/>
</dbReference>
<evidence type="ECO:0000313" key="7">
    <source>
        <dbReference type="Ensembl" id="ENSSFOP00015012820.1"/>
    </source>
</evidence>
<keyword evidence="2" id="KW-0325">Glycoprotein</keyword>
<organism evidence="7 8">
    <name type="scientific">Scleropages formosus</name>
    <name type="common">Asian bonytongue</name>
    <name type="synonym">Osteoglossum formosum</name>
    <dbReference type="NCBI Taxonomy" id="113540"/>
    <lineage>
        <taxon>Eukaryota</taxon>
        <taxon>Metazoa</taxon>
        <taxon>Chordata</taxon>
        <taxon>Craniata</taxon>
        <taxon>Vertebrata</taxon>
        <taxon>Euteleostomi</taxon>
        <taxon>Actinopterygii</taxon>
        <taxon>Neopterygii</taxon>
        <taxon>Teleostei</taxon>
        <taxon>Osteoglossocephala</taxon>
        <taxon>Osteoglossomorpha</taxon>
        <taxon>Osteoglossiformes</taxon>
        <taxon>Osteoglossidae</taxon>
        <taxon>Scleropages</taxon>
    </lineage>
</organism>
<dbReference type="InterPro" id="IPR007365">
    <property type="entry name" value="TFR-like_dimer_dom"/>
</dbReference>
<evidence type="ECO:0000256" key="3">
    <source>
        <dbReference type="SAM" id="MobiDB-lite"/>
    </source>
</evidence>
<dbReference type="GeneTree" id="ENSGT01030000234598"/>
<keyword evidence="2" id="KW-0675">Receptor</keyword>
<dbReference type="Gene3D" id="3.40.630.10">
    <property type="entry name" value="Zn peptidases"/>
    <property type="match status" value="1"/>
</dbReference>
<dbReference type="GO" id="GO:0004998">
    <property type="term" value="F:transferrin receptor activity"/>
    <property type="evidence" value="ECO:0007669"/>
    <property type="project" value="UniProtKB-UniRule"/>
</dbReference>
<dbReference type="PANTHER" id="PTHR10404">
    <property type="entry name" value="N-ACETYLATED-ALPHA-LINKED ACIDIC DIPEPTIDASE"/>
    <property type="match status" value="1"/>
</dbReference>
<reference evidence="7" key="2">
    <citation type="submission" date="2025-08" db="UniProtKB">
        <authorList>
            <consortium name="Ensembl"/>
        </authorList>
    </citation>
    <scope>IDENTIFICATION</scope>
</reference>
<keyword evidence="2" id="KW-1003">Cell membrane</keyword>
<feature type="compositionally biased region" description="Basic and acidic residues" evidence="3">
    <location>
        <begin position="29"/>
        <end position="41"/>
    </location>
</feature>
<dbReference type="InterPro" id="IPR003137">
    <property type="entry name" value="PA_domain"/>
</dbReference>
<dbReference type="GO" id="GO:0009897">
    <property type="term" value="C:external side of plasma membrane"/>
    <property type="evidence" value="ECO:0007669"/>
    <property type="project" value="TreeGrafter"/>
</dbReference>
<dbReference type="Gene3D" id="3.50.30.30">
    <property type="match status" value="1"/>
</dbReference>
<comment type="function">
    <text evidence="2">Cellular uptake of iron occurs via receptor-mediated endocytosis of ligand-occupied transferrin receptor into specialized endosomes. Endosomal acidification leads to iron release. The apotransferrin-receptor complex is then recycled to the cell surface with a return to neutral pH and the concomitant loss of affinity of apotransferrin for its receptor. Transferrin receptor is necessary for development of erythrocytes and the nervous system. Acts as a lipid sensor that regulates mitochondrial fusion by regulating activation of the JNK pathway.</text>
</comment>
<evidence type="ECO:0000256" key="2">
    <source>
        <dbReference type="RuleBase" id="RU367157"/>
    </source>
</evidence>